<feature type="transmembrane region" description="Helical" evidence="1">
    <location>
        <begin position="16"/>
        <end position="38"/>
    </location>
</feature>
<sequence>MDFLSFINRFKNHKNVGSVLVLVAFGMVAFCGVAAVVIDMSRVYLESARVEESVEAATMAAAREMSRYSKPLDDTQEAAVKAAAVAFGAKNKITVDPTKIVVAGNRIYIDTDNTITYTFARLIGFDSIEVQTRRVVEVDRDGKPKVVKQAQYHVMPWGLPHRELDEPYNPANKIIDMSPDGAYDEVTKLQPGQEYVLKLGSDVATGDEETPLGAQVLISMGVENGVNDQWAIGYKRAYGLVVWLLTSEERGGAGIENVKWLLNYRGGSFMFAYNPTVLTRLGALKLSGDGLFGTTGMFTNQIDELTGRSLFPYVKYQIVKDPQPMVDAASSVLDMTTAPNVGVYSSGEDAVTRCLDEAGILYENFYDTEIVNGILNDPMRLTWLYLHHEDFYGGDTHGQVPMISISDVSGDQIGPHSALMTVRGWNWTLDEEGHTHIRIFFGDRIITPTLTGTYSGCSTGVDAEGPYVNANDNGNFELTFTIPVKPNGDYFVFGRVLNEGIEDSSNYVNYRIVDSSIIPAITSVNHVTLSNNVASGDLIRVSGSNFGANQPGIVVKFDGIGQSINKTATFPNCSVITSLINADENGNFEVTFPTPDVLDGTHEVYAQIDNTLSNRVIFNVNNYRTPVIEISDRVGVTDSGPGGSVVFVNGSGFVPNYYGASVKFNNVTMNVLDTPAFADDWVFGGSTIYTDGEGRFEVKFNVPDFMADGTYEVKAFAGLTSSTEVKLYVVKNIPTPEITVFDLSGDPAMGPAGGEIIINGAYFPPDTNLKMLFDSVELNLIDTTVLFPDDSVSPSDKFLKAGAAGMFEIRCPVPAVPDGNYEIKALLNGVPVSNTAIYKVGMPVYAPALTITDSSAPYTNGPSTGVVTVNGAGFAPGTHDLEIFLGDVKMDIEPADGYVGGAVVADDEITVDAGGAFSVKFSVPMQTPGDRTIKAANDTVTSPEYPYAVTAISTFYSSINADFSTNNDSFDRSVNTLMYLKVVSTDLAKDAINEAKFSVECAYHTGAEKHIVADLALTNNGDYTYTGVFDWSAYANIHNGVWQVNFYIQDADGKVYNPNKVINVTGTSVETQSSALSINSNLSSTDFGIANNSMIYYKIQSNVVNMFDATVKTAKLACAANWYGLGGAHFYNLPDLVNNMDETYSGSYNLSALGAIHYGMWVLNLKIQDSFPKIYNVVKEIFLFSNNSELRAIVSDNHYFGESYDIKADGTRSDTNLVTPYPVFNSTGKLYMVFNAAPPAAASKVNYSSVTTSDFKLEFSEFEDFPADSYKSNPSVPAEKQGKPKTVSTALFNLSNNSNGLFTAEIDLASAGVTSVRRAFDLYFRVSMRVIDTAFVTAQITTGPHSIDYTNSQVPAYVQLHKVTPERFNPFDKFFKYMKNNYGEIYRTANSIPPALRPKSANNGRNCACGGGAAGEDGVLSSIFKKYLMPAEALAAVYSGKYEITHKIRDWVVAGGYMFTMCCATETIDRVLACDPTGNPLLDFKYTFAFTGFDPTRDAPSAAGAIDAYDGPMTLENQIFTLDRLKRPLAITQSHQANFPAFSGTTSAFKTEFVKIVTGPNDSMVNVLAYVGDTTSEVKYLGAEYGNGWFSFLGGHDPRFVSTYRLILDNVLIGSFSTNNTPNATSISYGTLDWNRTNDGYSEDEKDYKASVLYGCGQPLFGEITTTYPGDIATTPIVDSIPYCFEEATSAAVAIRYADDAETPRAEGEVGARTYADYAEGSSRYVLVPIVSNYYTNGAPVYTGEVNVTNGPYYIYKIVGRDKVRIKRYALFFLSDNVAHANADPLYNEVGALRFGEVRGKFIGYLK</sequence>
<keyword evidence="1" id="KW-0472">Membrane</keyword>
<evidence type="ECO:0000313" key="2">
    <source>
        <dbReference type="EMBL" id="OGM05859.1"/>
    </source>
</evidence>
<proteinExistence type="predicted"/>
<dbReference type="EMBL" id="MGFH01000093">
    <property type="protein sequence ID" value="OGM05859.1"/>
    <property type="molecule type" value="Genomic_DNA"/>
</dbReference>
<protein>
    <submittedName>
        <fullName evidence="2">Uncharacterized protein</fullName>
    </submittedName>
</protein>
<gene>
    <name evidence="2" type="ORF">A2008_01660</name>
</gene>
<organism evidence="2 3">
    <name type="scientific">Candidatus Wallbacteria bacterium GWC2_49_35</name>
    <dbReference type="NCBI Taxonomy" id="1817813"/>
    <lineage>
        <taxon>Bacteria</taxon>
        <taxon>Candidatus Walliibacteriota</taxon>
    </lineage>
</organism>
<evidence type="ECO:0000313" key="3">
    <source>
        <dbReference type="Proteomes" id="UP000178735"/>
    </source>
</evidence>
<keyword evidence="1" id="KW-0812">Transmembrane</keyword>
<name>A0A1F7WTP6_9BACT</name>
<comment type="caution">
    <text evidence="2">The sequence shown here is derived from an EMBL/GenBank/DDBJ whole genome shotgun (WGS) entry which is preliminary data.</text>
</comment>
<dbReference type="Proteomes" id="UP000178735">
    <property type="component" value="Unassembled WGS sequence"/>
</dbReference>
<accession>A0A1F7WTP6</accession>
<reference evidence="2 3" key="1">
    <citation type="journal article" date="2016" name="Nat. Commun.">
        <title>Thousands of microbial genomes shed light on interconnected biogeochemical processes in an aquifer system.</title>
        <authorList>
            <person name="Anantharaman K."/>
            <person name="Brown C.T."/>
            <person name="Hug L.A."/>
            <person name="Sharon I."/>
            <person name="Castelle C.J."/>
            <person name="Probst A.J."/>
            <person name="Thomas B.C."/>
            <person name="Singh A."/>
            <person name="Wilkins M.J."/>
            <person name="Karaoz U."/>
            <person name="Brodie E.L."/>
            <person name="Williams K.H."/>
            <person name="Hubbard S.S."/>
            <person name="Banfield J.F."/>
        </authorList>
    </citation>
    <scope>NUCLEOTIDE SEQUENCE [LARGE SCALE GENOMIC DNA]</scope>
</reference>
<keyword evidence="1" id="KW-1133">Transmembrane helix</keyword>
<dbReference type="STRING" id="1817813.A2008_01660"/>
<evidence type="ECO:0000256" key="1">
    <source>
        <dbReference type="SAM" id="Phobius"/>
    </source>
</evidence>